<feature type="transmembrane region" description="Helical" evidence="5">
    <location>
        <begin position="209"/>
        <end position="236"/>
    </location>
</feature>
<dbReference type="CDD" id="cd14978">
    <property type="entry name" value="7tmA_FMRFamide_R-like"/>
    <property type="match status" value="1"/>
</dbReference>
<evidence type="ECO:0000259" key="6">
    <source>
        <dbReference type="PROSITE" id="PS50262"/>
    </source>
</evidence>
<evidence type="ECO:0000256" key="4">
    <source>
        <dbReference type="ARBA" id="ARBA00023136"/>
    </source>
</evidence>
<proteinExistence type="predicted"/>
<evidence type="ECO:0000256" key="3">
    <source>
        <dbReference type="ARBA" id="ARBA00022989"/>
    </source>
</evidence>
<dbReference type="EMBL" id="CADEPI010000324">
    <property type="protein sequence ID" value="CAB3383806.1"/>
    <property type="molecule type" value="Genomic_DNA"/>
</dbReference>
<feature type="transmembrane region" description="Helical" evidence="5">
    <location>
        <begin position="151"/>
        <end position="177"/>
    </location>
</feature>
<dbReference type="PANTHER" id="PTHR46273:SF4">
    <property type="entry name" value="AT19640P"/>
    <property type="match status" value="1"/>
</dbReference>
<comment type="subcellular location">
    <subcellularLocation>
        <location evidence="1">Membrane</location>
    </subcellularLocation>
</comment>
<evidence type="ECO:0000313" key="8">
    <source>
        <dbReference type="Proteomes" id="UP000494165"/>
    </source>
</evidence>
<feature type="transmembrane region" description="Helical" evidence="5">
    <location>
        <begin position="28"/>
        <end position="50"/>
    </location>
</feature>
<dbReference type="InterPro" id="IPR053219">
    <property type="entry name" value="GPCR_Dmsr-1"/>
</dbReference>
<dbReference type="Pfam" id="PF10324">
    <property type="entry name" value="7TM_GPCR_Srw"/>
    <property type="match status" value="1"/>
</dbReference>
<protein>
    <recommendedName>
        <fullName evidence="6">G-protein coupled receptors family 1 profile domain-containing protein</fullName>
    </recommendedName>
</protein>
<feature type="transmembrane region" description="Helical" evidence="5">
    <location>
        <begin position="62"/>
        <end position="82"/>
    </location>
</feature>
<name>A0A8S1E0N6_9INSE</name>
<sequence length="310" mass="34385">MNATQDSDDCACGMPRWLLTSALAYKQVHGPLAVAVCLLGSVANCLNLVVLRELRAAPVNRILSWLAMVDVFVMLLYLPFAYEVYIDPDRHWRSYLPAWAAFLLLHMQLAQVLHTASVLLTLLLATWRCLTLAQLTPGRGSGRRPSDSDTLLTVALVGCLVLAIVLCVPAFLCFTLSQRSSDEFPHTRYIITLSELAQSNDGALYHFHFWFNGCVLKLLPCILLSALSLCLIRALVKAHQHSQKLLSTPENLPMIQIRLSGEENSRGKRISQRTDRTTRMLVAVTLLFLATELPQVSPPANPPDQFALGP</sequence>
<dbReference type="Proteomes" id="UP000494165">
    <property type="component" value="Unassembled WGS sequence"/>
</dbReference>
<evidence type="ECO:0000256" key="2">
    <source>
        <dbReference type="ARBA" id="ARBA00022692"/>
    </source>
</evidence>
<keyword evidence="2 5" id="KW-0812">Transmembrane</keyword>
<dbReference type="InterPro" id="IPR017452">
    <property type="entry name" value="GPCR_Rhodpsn_7TM"/>
</dbReference>
<evidence type="ECO:0000256" key="5">
    <source>
        <dbReference type="SAM" id="Phobius"/>
    </source>
</evidence>
<reference evidence="7 8" key="1">
    <citation type="submission" date="2020-04" db="EMBL/GenBank/DDBJ databases">
        <authorList>
            <person name="Alioto T."/>
            <person name="Alioto T."/>
            <person name="Gomez Garrido J."/>
        </authorList>
    </citation>
    <scope>NUCLEOTIDE SEQUENCE [LARGE SCALE GENOMIC DNA]</scope>
</reference>
<feature type="transmembrane region" description="Helical" evidence="5">
    <location>
        <begin position="102"/>
        <end position="130"/>
    </location>
</feature>
<dbReference type="PANTHER" id="PTHR46273">
    <property type="entry name" value="MYOSUPPRESSIN RECEPTOR 1, ISOFORM B-RELATED"/>
    <property type="match status" value="1"/>
</dbReference>
<dbReference type="PROSITE" id="PS50262">
    <property type="entry name" value="G_PROTEIN_RECEP_F1_2"/>
    <property type="match status" value="1"/>
</dbReference>
<dbReference type="GO" id="GO:0008528">
    <property type="term" value="F:G protein-coupled peptide receptor activity"/>
    <property type="evidence" value="ECO:0007669"/>
    <property type="project" value="InterPro"/>
</dbReference>
<evidence type="ECO:0000313" key="7">
    <source>
        <dbReference type="EMBL" id="CAB3383806.1"/>
    </source>
</evidence>
<keyword evidence="8" id="KW-1185">Reference proteome</keyword>
<feature type="domain" description="G-protein coupled receptors family 1 profile" evidence="6">
    <location>
        <begin position="40"/>
        <end position="294"/>
    </location>
</feature>
<comment type="caution">
    <text evidence="7">The sequence shown here is derived from an EMBL/GenBank/DDBJ whole genome shotgun (WGS) entry which is preliminary data.</text>
</comment>
<keyword evidence="4 5" id="KW-0472">Membrane</keyword>
<dbReference type="Gene3D" id="1.20.1070.10">
    <property type="entry name" value="Rhodopsin 7-helix transmembrane proteins"/>
    <property type="match status" value="1"/>
</dbReference>
<dbReference type="InterPro" id="IPR019427">
    <property type="entry name" value="7TM_GPCR_serpentine_rcpt_Srw"/>
</dbReference>
<dbReference type="GO" id="GO:0005886">
    <property type="term" value="C:plasma membrane"/>
    <property type="evidence" value="ECO:0007669"/>
    <property type="project" value="TreeGrafter"/>
</dbReference>
<evidence type="ECO:0000256" key="1">
    <source>
        <dbReference type="ARBA" id="ARBA00004370"/>
    </source>
</evidence>
<dbReference type="SUPFAM" id="SSF81321">
    <property type="entry name" value="Family A G protein-coupled receptor-like"/>
    <property type="match status" value="1"/>
</dbReference>
<gene>
    <name evidence="7" type="ORF">CLODIP_2_CD03476</name>
</gene>
<dbReference type="AlphaFoldDB" id="A0A8S1E0N6"/>
<keyword evidence="3 5" id="KW-1133">Transmembrane helix</keyword>
<accession>A0A8S1E0N6</accession>
<organism evidence="7 8">
    <name type="scientific">Cloeon dipterum</name>
    <dbReference type="NCBI Taxonomy" id="197152"/>
    <lineage>
        <taxon>Eukaryota</taxon>
        <taxon>Metazoa</taxon>
        <taxon>Ecdysozoa</taxon>
        <taxon>Arthropoda</taxon>
        <taxon>Hexapoda</taxon>
        <taxon>Insecta</taxon>
        <taxon>Pterygota</taxon>
        <taxon>Palaeoptera</taxon>
        <taxon>Ephemeroptera</taxon>
        <taxon>Pisciforma</taxon>
        <taxon>Baetidae</taxon>
        <taxon>Cloeon</taxon>
    </lineage>
</organism>
<dbReference type="OrthoDB" id="5864054at2759"/>